<feature type="transmembrane region" description="Helical" evidence="1">
    <location>
        <begin position="6"/>
        <end position="26"/>
    </location>
</feature>
<comment type="caution">
    <text evidence="2">The sequence shown here is derived from an EMBL/GenBank/DDBJ whole genome shotgun (WGS) entry which is preliminary data.</text>
</comment>
<proteinExistence type="predicted"/>
<feature type="transmembrane region" description="Helical" evidence="1">
    <location>
        <begin position="183"/>
        <end position="204"/>
    </location>
</feature>
<dbReference type="EMBL" id="VJWE01000015">
    <property type="protein sequence ID" value="TWG35872.1"/>
    <property type="molecule type" value="Genomic_DNA"/>
</dbReference>
<dbReference type="AlphaFoldDB" id="A0A561XIH0"/>
<dbReference type="RefSeq" id="WP_146871717.1">
    <property type="nucleotide sequence ID" value="NZ_VJWE01000015.1"/>
</dbReference>
<feature type="transmembrane region" description="Helical" evidence="1">
    <location>
        <begin position="210"/>
        <end position="229"/>
    </location>
</feature>
<keyword evidence="1" id="KW-0812">Transmembrane</keyword>
<gene>
    <name evidence="2" type="ORF">ATF69_3439</name>
</gene>
<accession>A0A561XIH0</accession>
<sequence length="278" mass="29175">MQRFFLALHATVPAALLVAVFVHLWGPAGLAPLAQRPVWTVWVLIAVWLLMSALAAWALRTLALWRVALGSTGALLAVAALTGLALGSARAPAMALGLVATGLVCAGVAAFMGPQRVQQAHRRRGSRPSIAIIPAAPRHVVSHTGRPWPLAPLAHLPFWLCAALAVESFRLAHIVAVEPVRSAGMLGLLLSFFVGLPAATVRTWAPRTSALLWLLAGLACAGLAAKAGLQQGWVAAMLCTAAACSSVRPLHNRLGARGLAHRSSTYHTPRHPQPSETA</sequence>
<keyword evidence="1" id="KW-0472">Membrane</keyword>
<evidence type="ECO:0000313" key="2">
    <source>
        <dbReference type="EMBL" id="TWG35872.1"/>
    </source>
</evidence>
<reference evidence="2 3" key="1">
    <citation type="journal article" date="2015" name="Stand. Genomic Sci.">
        <title>Genomic Encyclopedia of Bacterial and Archaeal Type Strains, Phase III: the genomes of soil and plant-associated and newly described type strains.</title>
        <authorList>
            <person name="Whitman W.B."/>
            <person name="Woyke T."/>
            <person name="Klenk H.P."/>
            <person name="Zhou Y."/>
            <person name="Lilburn T.G."/>
            <person name="Beck B.J."/>
            <person name="De Vos P."/>
            <person name="Vandamme P."/>
            <person name="Eisen J.A."/>
            <person name="Garrity G."/>
            <person name="Hugenholtz P."/>
            <person name="Kyrpides N.C."/>
        </authorList>
    </citation>
    <scope>NUCLEOTIDE SEQUENCE [LARGE SCALE GENOMIC DNA]</scope>
    <source>
        <strain evidence="2 3">DSM 64</strain>
    </source>
</reference>
<feature type="transmembrane region" description="Helical" evidence="1">
    <location>
        <begin position="93"/>
        <end position="113"/>
    </location>
</feature>
<dbReference type="GeneID" id="51112488"/>
<feature type="transmembrane region" description="Helical" evidence="1">
    <location>
        <begin position="65"/>
        <end position="86"/>
    </location>
</feature>
<protein>
    <submittedName>
        <fullName evidence="2">Uncharacterized protein</fullName>
    </submittedName>
</protein>
<name>A0A561XIH0_ACIDE</name>
<organism evidence="2 3">
    <name type="scientific">Acidovorax delafieldii</name>
    <name type="common">Pseudomonas delafieldii</name>
    <dbReference type="NCBI Taxonomy" id="47920"/>
    <lineage>
        <taxon>Bacteria</taxon>
        <taxon>Pseudomonadati</taxon>
        <taxon>Pseudomonadota</taxon>
        <taxon>Betaproteobacteria</taxon>
        <taxon>Burkholderiales</taxon>
        <taxon>Comamonadaceae</taxon>
        <taxon>Acidovorax</taxon>
    </lineage>
</organism>
<evidence type="ECO:0000256" key="1">
    <source>
        <dbReference type="SAM" id="Phobius"/>
    </source>
</evidence>
<feature type="transmembrane region" description="Helical" evidence="1">
    <location>
        <begin position="38"/>
        <end position="59"/>
    </location>
</feature>
<keyword evidence="1" id="KW-1133">Transmembrane helix</keyword>
<dbReference type="Proteomes" id="UP000321485">
    <property type="component" value="Unassembled WGS sequence"/>
</dbReference>
<evidence type="ECO:0000313" key="3">
    <source>
        <dbReference type="Proteomes" id="UP000321485"/>
    </source>
</evidence>